<organism evidence="1 2">
    <name type="scientific">Hibiscus sabdariffa</name>
    <name type="common">roselle</name>
    <dbReference type="NCBI Taxonomy" id="183260"/>
    <lineage>
        <taxon>Eukaryota</taxon>
        <taxon>Viridiplantae</taxon>
        <taxon>Streptophyta</taxon>
        <taxon>Embryophyta</taxon>
        <taxon>Tracheophyta</taxon>
        <taxon>Spermatophyta</taxon>
        <taxon>Magnoliopsida</taxon>
        <taxon>eudicotyledons</taxon>
        <taxon>Gunneridae</taxon>
        <taxon>Pentapetalae</taxon>
        <taxon>rosids</taxon>
        <taxon>malvids</taxon>
        <taxon>Malvales</taxon>
        <taxon>Malvaceae</taxon>
        <taxon>Malvoideae</taxon>
        <taxon>Hibiscus</taxon>
    </lineage>
</organism>
<gene>
    <name evidence="1" type="ORF">V6N11_018244</name>
</gene>
<dbReference type="EMBL" id="JBBPBN010000008">
    <property type="protein sequence ID" value="KAK9033208.1"/>
    <property type="molecule type" value="Genomic_DNA"/>
</dbReference>
<dbReference type="Proteomes" id="UP001396334">
    <property type="component" value="Unassembled WGS sequence"/>
</dbReference>
<proteinExistence type="predicted"/>
<reference evidence="1 2" key="1">
    <citation type="journal article" date="2024" name="G3 (Bethesda)">
        <title>Genome assembly of Hibiscus sabdariffa L. provides insights into metabolisms of medicinal natural products.</title>
        <authorList>
            <person name="Kim T."/>
        </authorList>
    </citation>
    <scope>NUCLEOTIDE SEQUENCE [LARGE SCALE GENOMIC DNA]</scope>
    <source>
        <strain evidence="1">TK-2024</strain>
        <tissue evidence="1">Old leaves</tissue>
    </source>
</reference>
<name>A0ABR2T6V3_9ROSI</name>
<keyword evidence="2" id="KW-1185">Reference proteome</keyword>
<protein>
    <submittedName>
        <fullName evidence="1">Uncharacterized protein</fullName>
    </submittedName>
</protein>
<sequence>MPMTRVVLVGWLPPGFGTSGAASPNATIHMGFWDRLTDLKPSDDEFFCHIGRKRKELLARLRGIDKVLRMAHSDFLVQLDLELRAELDETLPQEESLWLQKSRVQCVEYPRISRIS</sequence>
<evidence type="ECO:0000313" key="1">
    <source>
        <dbReference type="EMBL" id="KAK9033208.1"/>
    </source>
</evidence>
<comment type="caution">
    <text evidence="1">The sequence shown here is derived from an EMBL/GenBank/DDBJ whole genome shotgun (WGS) entry which is preliminary data.</text>
</comment>
<evidence type="ECO:0000313" key="2">
    <source>
        <dbReference type="Proteomes" id="UP001396334"/>
    </source>
</evidence>
<accession>A0ABR2T6V3</accession>